<sequence length="137" mass="15691">MSPEMFKHLIDGTEPIGYSYEIDWWALGILTYELLKSSPPFGLYGEDLFAHILRGLDYVDMAEIPEIACDFIRKLLNPDSSQRLGHNSSNEVLDHQFLRTSPPLIVPNSTQLQVIQSWCEFIDPSETVSEPNLFIEF</sequence>
<keyword evidence="8" id="KW-1185">Reference proteome</keyword>
<gene>
    <name evidence="7" type="ORF">BSTOLATCC_MIC14275</name>
</gene>
<keyword evidence="4" id="KW-0418">Kinase</keyword>
<dbReference type="PANTHER" id="PTHR24353">
    <property type="entry name" value="CYCLIC NUCLEOTIDE-DEPENDENT PROTEIN KINASE"/>
    <property type="match status" value="1"/>
</dbReference>
<evidence type="ECO:0000256" key="3">
    <source>
        <dbReference type="ARBA" id="ARBA00022741"/>
    </source>
</evidence>
<dbReference type="Pfam" id="PF00069">
    <property type="entry name" value="Pkinase"/>
    <property type="match status" value="1"/>
</dbReference>
<dbReference type="SUPFAM" id="SSF56112">
    <property type="entry name" value="Protein kinase-like (PK-like)"/>
    <property type="match status" value="1"/>
</dbReference>
<dbReference type="GO" id="GO:0005524">
    <property type="term" value="F:ATP binding"/>
    <property type="evidence" value="ECO:0007669"/>
    <property type="project" value="UniProtKB-KW"/>
</dbReference>
<feature type="domain" description="Protein kinase" evidence="6">
    <location>
        <begin position="1"/>
        <end position="98"/>
    </location>
</feature>
<dbReference type="EMBL" id="CAJZBQ010000014">
    <property type="protein sequence ID" value="CAG9315520.1"/>
    <property type="molecule type" value="Genomic_DNA"/>
</dbReference>
<proteinExistence type="predicted"/>
<dbReference type="PANTHER" id="PTHR24353:SF37">
    <property type="entry name" value="CAMP-DEPENDENT PROTEIN KINASE CATALYTIC SUBUNIT PRKX"/>
    <property type="match status" value="1"/>
</dbReference>
<dbReference type="InterPro" id="IPR000719">
    <property type="entry name" value="Prot_kinase_dom"/>
</dbReference>
<evidence type="ECO:0000259" key="6">
    <source>
        <dbReference type="PROSITE" id="PS50011"/>
    </source>
</evidence>
<protein>
    <recommendedName>
        <fullName evidence="6">Protein kinase domain-containing protein</fullName>
    </recommendedName>
</protein>
<dbReference type="InterPro" id="IPR011009">
    <property type="entry name" value="Kinase-like_dom_sf"/>
</dbReference>
<keyword evidence="3" id="KW-0547">Nucleotide-binding</keyword>
<dbReference type="Proteomes" id="UP001162131">
    <property type="component" value="Unassembled WGS sequence"/>
</dbReference>
<dbReference type="GO" id="GO:0004691">
    <property type="term" value="F:cAMP-dependent protein kinase activity"/>
    <property type="evidence" value="ECO:0007669"/>
    <property type="project" value="TreeGrafter"/>
</dbReference>
<dbReference type="PROSITE" id="PS50011">
    <property type="entry name" value="PROTEIN_KINASE_DOM"/>
    <property type="match status" value="1"/>
</dbReference>
<dbReference type="GO" id="GO:0005952">
    <property type="term" value="C:cAMP-dependent protein kinase complex"/>
    <property type="evidence" value="ECO:0007669"/>
    <property type="project" value="TreeGrafter"/>
</dbReference>
<organism evidence="7 8">
    <name type="scientific">Blepharisma stoltei</name>
    <dbReference type="NCBI Taxonomy" id="1481888"/>
    <lineage>
        <taxon>Eukaryota</taxon>
        <taxon>Sar</taxon>
        <taxon>Alveolata</taxon>
        <taxon>Ciliophora</taxon>
        <taxon>Postciliodesmatophora</taxon>
        <taxon>Heterotrichea</taxon>
        <taxon>Heterotrichida</taxon>
        <taxon>Blepharismidae</taxon>
        <taxon>Blepharisma</taxon>
    </lineage>
</organism>
<accession>A0AAU9IUW0</accession>
<comment type="caution">
    <text evidence="7">The sequence shown here is derived from an EMBL/GenBank/DDBJ whole genome shotgun (WGS) entry which is preliminary data.</text>
</comment>
<reference evidence="7" key="1">
    <citation type="submission" date="2021-09" db="EMBL/GenBank/DDBJ databases">
        <authorList>
            <consortium name="AG Swart"/>
            <person name="Singh M."/>
            <person name="Singh A."/>
            <person name="Seah K."/>
            <person name="Emmerich C."/>
        </authorList>
    </citation>
    <scope>NUCLEOTIDE SEQUENCE</scope>
    <source>
        <strain evidence="7">ATCC30299</strain>
    </source>
</reference>
<keyword evidence="2" id="KW-0808">Transferase</keyword>
<evidence type="ECO:0000313" key="7">
    <source>
        <dbReference type="EMBL" id="CAG9315520.1"/>
    </source>
</evidence>
<keyword evidence="1" id="KW-0723">Serine/threonine-protein kinase</keyword>
<keyword evidence="5" id="KW-0067">ATP-binding</keyword>
<evidence type="ECO:0000256" key="4">
    <source>
        <dbReference type="ARBA" id="ARBA00022777"/>
    </source>
</evidence>
<name>A0AAU9IUW0_9CILI</name>
<evidence type="ECO:0000256" key="5">
    <source>
        <dbReference type="ARBA" id="ARBA00022840"/>
    </source>
</evidence>
<dbReference type="Gene3D" id="1.10.510.10">
    <property type="entry name" value="Transferase(Phosphotransferase) domain 1"/>
    <property type="match status" value="1"/>
</dbReference>
<dbReference type="AlphaFoldDB" id="A0AAU9IUW0"/>
<evidence type="ECO:0000256" key="2">
    <source>
        <dbReference type="ARBA" id="ARBA00022679"/>
    </source>
</evidence>
<evidence type="ECO:0000313" key="8">
    <source>
        <dbReference type="Proteomes" id="UP001162131"/>
    </source>
</evidence>
<evidence type="ECO:0000256" key="1">
    <source>
        <dbReference type="ARBA" id="ARBA00022527"/>
    </source>
</evidence>